<evidence type="ECO:0000313" key="2">
    <source>
        <dbReference type="EMBL" id="SBT48170.1"/>
    </source>
</evidence>
<reference evidence="3" key="1">
    <citation type="submission" date="2016-06" db="EMBL/GenBank/DDBJ databases">
        <authorList>
            <person name="Varghese N."/>
            <person name="Submissions Spin"/>
        </authorList>
    </citation>
    <scope>NUCLEOTIDE SEQUENCE [LARGE SCALE GENOMIC DNA]</scope>
    <source>
        <strain evidence="3">DSM 44815</strain>
    </source>
</reference>
<feature type="region of interest" description="Disordered" evidence="1">
    <location>
        <begin position="69"/>
        <end position="106"/>
    </location>
</feature>
<sequence length="106" mass="12137">MLKWEYALLVRRRQAATTDIGWEIVFIWYGPDGSMIDVTPYGDTALAHLNRAGDQGWELVAMSEDPSLPGNNELHRYHLKRPKPAAPQPRQRMRGPARPTRRTLSN</sequence>
<evidence type="ECO:0000313" key="3">
    <source>
        <dbReference type="Proteomes" id="UP000199385"/>
    </source>
</evidence>
<dbReference type="PATRIC" id="fig|261654.4.peg.4040"/>
<keyword evidence="3" id="KW-1185">Reference proteome</keyword>
<gene>
    <name evidence="2" type="ORF">GA0070611_3977</name>
</gene>
<feature type="compositionally biased region" description="Basic residues" evidence="1">
    <location>
        <begin position="91"/>
        <end position="106"/>
    </location>
</feature>
<evidence type="ECO:0000256" key="1">
    <source>
        <dbReference type="SAM" id="MobiDB-lite"/>
    </source>
</evidence>
<dbReference type="Proteomes" id="UP000199385">
    <property type="component" value="Chromosome I"/>
</dbReference>
<evidence type="ECO:0008006" key="4">
    <source>
        <dbReference type="Google" id="ProtNLM"/>
    </source>
</evidence>
<dbReference type="EMBL" id="LT594323">
    <property type="protein sequence ID" value="SBT48170.1"/>
    <property type="molecule type" value="Genomic_DNA"/>
</dbReference>
<dbReference type="STRING" id="261654.GA0070611_3977"/>
<dbReference type="RefSeq" id="WP_091666426.1">
    <property type="nucleotide sequence ID" value="NZ_LT594323.1"/>
</dbReference>
<organism evidence="2 3">
    <name type="scientific">Micromonospora auratinigra</name>
    <dbReference type="NCBI Taxonomy" id="261654"/>
    <lineage>
        <taxon>Bacteria</taxon>
        <taxon>Bacillati</taxon>
        <taxon>Actinomycetota</taxon>
        <taxon>Actinomycetes</taxon>
        <taxon>Micromonosporales</taxon>
        <taxon>Micromonosporaceae</taxon>
        <taxon>Micromonospora</taxon>
    </lineage>
</organism>
<accession>A0A1A8ZWB8</accession>
<protein>
    <recommendedName>
        <fullName evidence="4">DUF4177 domain-containing protein</fullName>
    </recommendedName>
</protein>
<name>A0A1A8ZWB8_9ACTN</name>
<proteinExistence type="predicted"/>
<dbReference type="AlphaFoldDB" id="A0A1A8ZWB8"/>
<dbReference type="OrthoDB" id="9181599at2"/>